<dbReference type="SUPFAM" id="SSF55653">
    <property type="entry name" value="Ribosomal protein L9 C-domain"/>
    <property type="match status" value="1"/>
</dbReference>
<sequence>MKVILITDVKKLGQRGELKDVAEGYAQNVLIPKKMALPATAENLKVYEKKKSLVEQKKHEEEEELATSVRSLKGKEVQIAVKANEAGGLFKSITKEDIQKAILTQFSVTIPDSAILVSETIKHTGNFDISIEGGGAKVSCKLVISATK</sequence>
<dbReference type="Gene3D" id="3.10.430.100">
    <property type="entry name" value="Ribosomal protein L9, C-terminal domain"/>
    <property type="match status" value="1"/>
</dbReference>
<evidence type="ECO:0000256" key="7">
    <source>
        <dbReference type="HAMAP-Rule" id="MF_00503"/>
    </source>
</evidence>
<gene>
    <name evidence="7 10" type="primary">rplI</name>
    <name evidence="10" type="ORF">COU15_00105</name>
</gene>
<dbReference type="InterPro" id="IPR020069">
    <property type="entry name" value="Ribosomal_bL9_C"/>
</dbReference>
<dbReference type="InterPro" id="IPR036935">
    <property type="entry name" value="Ribosomal_bL9_N_sf"/>
</dbReference>
<dbReference type="GO" id="GO:0019843">
    <property type="term" value="F:rRNA binding"/>
    <property type="evidence" value="ECO:0007669"/>
    <property type="project" value="UniProtKB-UniRule"/>
</dbReference>
<evidence type="ECO:0000256" key="5">
    <source>
        <dbReference type="ARBA" id="ARBA00023274"/>
    </source>
</evidence>
<dbReference type="Pfam" id="PF01281">
    <property type="entry name" value="Ribosomal_L9_N"/>
    <property type="match status" value="1"/>
</dbReference>
<evidence type="ECO:0000313" key="10">
    <source>
        <dbReference type="EMBL" id="PIR85485.1"/>
    </source>
</evidence>
<protein>
    <recommendedName>
        <fullName evidence="6 7">Large ribosomal subunit protein bL9</fullName>
    </recommendedName>
</protein>
<keyword evidence="5 7" id="KW-0687">Ribonucleoprotein</keyword>
<dbReference type="InterPro" id="IPR020070">
    <property type="entry name" value="Ribosomal_bL9_N"/>
</dbReference>
<keyword evidence="4 7" id="KW-0689">Ribosomal protein</keyword>
<evidence type="ECO:0000256" key="6">
    <source>
        <dbReference type="ARBA" id="ARBA00035292"/>
    </source>
</evidence>
<dbReference type="EMBL" id="PFBH01000001">
    <property type="protein sequence ID" value="PIR85485.1"/>
    <property type="molecule type" value="Genomic_DNA"/>
</dbReference>
<dbReference type="Gene3D" id="3.40.5.10">
    <property type="entry name" value="Ribosomal protein L9, N-terminal domain"/>
    <property type="match status" value="1"/>
</dbReference>
<proteinExistence type="inferred from homology"/>
<comment type="caution">
    <text evidence="10">The sequence shown here is derived from an EMBL/GenBank/DDBJ whole genome shotgun (WGS) entry which is preliminary data.</text>
</comment>
<accession>A0A2H0UI68</accession>
<dbReference type="SUPFAM" id="SSF55658">
    <property type="entry name" value="L9 N-domain-like"/>
    <property type="match status" value="1"/>
</dbReference>
<evidence type="ECO:0000256" key="1">
    <source>
        <dbReference type="ARBA" id="ARBA00010605"/>
    </source>
</evidence>
<organism evidence="10 11">
    <name type="scientific">Candidatus Kaiserbacteria bacterium CG10_big_fil_rev_8_21_14_0_10_45_20</name>
    <dbReference type="NCBI Taxonomy" id="1974607"/>
    <lineage>
        <taxon>Bacteria</taxon>
        <taxon>Candidatus Kaiseribacteriota</taxon>
    </lineage>
</organism>
<name>A0A2H0UI68_9BACT</name>
<dbReference type="Proteomes" id="UP000229315">
    <property type="component" value="Unassembled WGS sequence"/>
</dbReference>
<comment type="function">
    <text evidence="7">Binds to the 23S rRNA.</text>
</comment>
<dbReference type="GO" id="GO:0005840">
    <property type="term" value="C:ribosome"/>
    <property type="evidence" value="ECO:0007669"/>
    <property type="project" value="UniProtKB-KW"/>
</dbReference>
<dbReference type="InterPro" id="IPR009027">
    <property type="entry name" value="Ribosomal_bL9/RNase_H1_N"/>
</dbReference>
<evidence type="ECO:0000256" key="3">
    <source>
        <dbReference type="ARBA" id="ARBA00022884"/>
    </source>
</evidence>
<dbReference type="GO" id="GO:0006412">
    <property type="term" value="P:translation"/>
    <property type="evidence" value="ECO:0007669"/>
    <property type="project" value="UniProtKB-UniRule"/>
</dbReference>
<feature type="domain" description="Large ribosomal subunit protein bL9 C-terminal" evidence="9">
    <location>
        <begin position="63"/>
        <end position="132"/>
    </location>
</feature>
<dbReference type="HAMAP" id="MF_00503">
    <property type="entry name" value="Ribosomal_bL9"/>
    <property type="match status" value="1"/>
</dbReference>
<dbReference type="InterPro" id="IPR020594">
    <property type="entry name" value="Ribosomal_bL9_bac/chp"/>
</dbReference>
<feature type="domain" description="Ribosomal protein L9" evidence="8">
    <location>
        <begin position="1"/>
        <end position="46"/>
    </location>
</feature>
<evidence type="ECO:0000256" key="2">
    <source>
        <dbReference type="ARBA" id="ARBA00022730"/>
    </source>
</evidence>
<keyword evidence="3 7" id="KW-0694">RNA-binding</keyword>
<evidence type="ECO:0000259" key="8">
    <source>
        <dbReference type="Pfam" id="PF01281"/>
    </source>
</evidence>
<evidence type="ECO:0000256" key="4">
    <source>
        <dbReference type="ARBA" id="ARBA00022980"/>
    </source>
</evidence>
<dbReference type="GO" id="GO:0003735">
    <property type="term" value="F:structural constituent of ribosome"/>
    <property type="evidence" value="ECO:0007669"/>
    <property type="project" value="InterPro"/>
</dbReference>
<comment type="similarity">
    <text evidence="1 7">Belongs to the bacterial ribosomal protein bL9 family.</text>
</comment>
<dbReference type="GO" id="GO:1990904">
    <property type="term" value="C:ribonucleoprotein complex"/>
    <property type="evidence" value="ECO:0007669"/>
    <property type="project" value="UniProtKB-KW"/>
</dbReference>
<dbReference type="AlphaFoldDB" id="A0A2H0UI68"/>
<dbReference type="Pfam" id="PF03948">
    <property type="entry name" value="Ribosomal_L9_C"/>
    <property type="match status" value="1"/>
</dbReference>
<dbReference type="NCBIfam" id="TIGR00158">
    <property type="entry name" value="L9"/>
    <property type="match status" value="1"/>
</dbReference>
<dbReference type="PANTHER" id="PTHR21368">
    <property type="entry name" value="50S RIBOSOMAL PROTEIN L9"/>
    <property type="match status" value="1"/>
</dbReference>
<reference evidence="11" key="1">
    <citation type="submission" date="2017-09" db="EMBL/GenBank/DDBJ databases">
        <title>Depth-based differentiation of microbial function through sediment-hosted aquifers and enrichment of novel symbionts in the deep terrestrial subsurface.</title>
        <authorList>
            <person name="Probst A.J."/>
            <person name="Ladd B."/>
            <person name="Jarett J.K."/>
            <person name="Geller-Mcgrath D.E."/>
            <person name="Sieber C.M.K."/>
            <person name="Emerson J.B."/>
            <person name="Anantharaman K."/>
            <person name="Thomas B.C."/>
            <person name="Malmstrom R."/>
            <person name="Stieglmeier M."/>
            <person name="Klingl A."/>
            <person name="Woyke T."/>
            <person name="Ryan C.M."/>
            <person name="Banfield J.F."/>
        </authorList>
    </citation>
    <scope>NUCLEOTIDE SEQUENCE [LARGE SCALE GENOMIC DNA]</scope>
</reference>
<evidence type="ECO:0000313" key="11">
    <source>
        <dbReference type="Proteomes" id="UP000229315"/>
    </source>
</evidence>
<dbReference type="InterPro" id="IPR036791">
    <property type="entry name" value="Ribosomal_bL9_C_sf"/>
</dbReference>
<dbReference type="InterPro" id="IPR000244">
    <property type="entry name" value="Ribosomal_bL9"/>
</dbReference>
<evidence type="ECO:0000259" key="9">
    <source>
        <dbReference type="Pfam" id="PF03948"/>
    </source>
</evidence>
<keyword evidence="2 7" id="KW-0699">rRNA-binding</keyword>